<dbReference type="OrthoDB" id="426718at2759"/>
<reference evidence="2 3" key="1">
    <citation type="submission" date="2018-11" db="EMBL/GenBank/DDBJ databases">
        <authorList>
            <consortium name="Pathogen Informatics"/>
        </authorList>
    </citation>
    <scope>NUCLEOTIDE SEQUENCE [LARGE SCALE GENOMIC DNA]</scope>
</reference>
<evidence type="ECO:0000259" key="1">
    <source>
        <dbReference type="Pfam" id="PF01764"/>
    </source>
</evidence>
<proteinExistence type="predicted"/>
<dbReference type="Gene3D" id="3.40.50.1820">
    <property type="entry name" value="alpha/beta hydrolase"/>
    <property type="match status" value="1"/>
</dbReference>
<dbReference type="PANTHER" id="PTHR45908">
    <property type="entry name" value="PROTEIN CBG11750-RELATED"/>
    <property type="match status" value="1"/>
</dbReference>
<protein>
    <recommendedName>
        <fullName evidence="1">Fungal lipase-type domain-containing protein</fullName>
    </recommendedName>
</protein>
<sequence length="149" mass="16951">MKYGYVTGHSLGGSMASLGASYILGEKLATKEKTKLVTFGQPRTGNEAFKIAHEMQSDYVFRVTHWRDMVPHIPNVGYYHHRAELKFVEVRTYPYYFLLLAHGTRCEHTLFSAGEDKGCSKGLWVTASIHDHTHYYNKQVSEYGINGCI</sequence>
<accession>A0A3P7IRR6</accession>
<dbReference type="CDD" id="cd00519">
    <property type="entry name" value="Lipase_3"/>
    <property type="match status" value="1"/>
</dbReference>
<dbReference type="PANTHER" id="PTHR45908:SF8">
    <property type="entry name" value="FUNGAL LIPASE-LIKE DOMAIN-CONTAINING PROTEIN"/>
    <property type="match status" value="1"/>
</dbReference>
<dbReference type="AlphaFoldDB" id="A0A3P7IRR6"/>
<dbReference type="EMBL" id="UYYB01004453">
    <property type="protein sequence ID" value="VDM67057.1"/>
    <property type="molecule type" value="Genomic_DNA"/>
</dbReference>
<evidence type="ECO:0000313" key="2">
    <source>
        <dbReference type="EMBL" id="VDM67057.1"/>
    </source>
</evidence>
<dbReference type="SUPFAM" id="SSF53474">
    <property type="entry name" value="alpha/beta-Hydrolases"/>
    <property type="match status" value="1"/>
</dbReference>
<keyword evidence="3" id="KW-1185">Reference proteome</keyword>
<evidence type="ECO:0000313" key="3">
    <source>
        <dbReference type="Proteomes" id="UP000270094"/>
    </source>
</evidence>
<dbReference type="InterPro" id="IPR002921">
    <property type="entry name" value="Fungal_lipase-type"/>
</dbReference>
<dbReference type="GO" id="GO:0006629">
    <property type="term" value="P:lipid metabolic process"/>
    <property type="evidence" value="ECO:0007669"/>
    <property type="project" value="InterPro"/>
</dbReference>
<organism evidence="2 3">
    <name type="scientific">Strongylus vulgaris</name>
    <name type="common">Blood worm</name>
    <dbReference type="NCBI Taxonomy" id="40348"/>
    <lineage>
        <taxon>Eukaryota</taxon>
        <taxon>Metazoa</taxon>
        <taxon>Ecdysozoa</taxon>
        <taxon>Nematoda</taxon>
        <taxon>Chromadorea</taxon>
        <taxon>Rhabditida</taxon>
        <taxon>Rhabditina</taxon>
        <taxon>Rhabditomorpha</taxon>
        <taxon>Strongyloidea</taxon>
        <taxon>Strongylidae</taxon>
        <taxon>Strongylus</taxon>
    </lineage>
</organism>
<dbReference type="InterPro" id="IPR029058">
    <property type="entry name" value="AB_hydrolase_fold"/>
</dbReference>
<dbReference type="Proteomes" id="UP000270094">
    <property type="component" value="Unassembled WGS sequence"/>
</dbReference>
<gene>
    <name evidence="2" type="ORF">SVUK_LOCUS2055</name>
</gene>
<feature type="domain" description="Fungal lipase-type" evidence="1">
    <location>
        <begin position="5"/>
        <end position="76"/>
    </location>
</feature>
<dbReference type="Pfam" id="PF01764">
    <property type="entry name" value="Lipase_3"/>
    <property type="match status" value="1"/>
</dbReference>
<name>A0A3P7IRR6_STRVU</name>